<comment type="caution">
    <text evidence="2">The sequence shown here is derived from an EMBL/GenBank/DDBJ whole genome shotgun (WGS) entry which is preliminary data.</text>
</comment>
<evidence type="ECO:0000313" key="2">
    <source>
        <dbReference type="EMBL" id="KAH7289356.1"/>
    </source>
</evidence>
<dbReference type="InterPro" id="IPR037215">
    <property type="entry name" value="GUN4-like_sf"/>
</dbReference>
<dbReference type="InterPro" id="IPR008629">
    <property type="entry name" value="GUN4-like"/>
</dbReference>
<dbReference type="AlphaFoldDB" id="A0A8T2QZC9"/>
<accession>A0A8T2QZC9</accession>
<reference evidence="2" key="1">
    <citation type="submission" date="2021-08" db="EMBL/GenBank/DDBJ databases">
        <title>WGS assembly of Ceratopteris richardii.</title>
        <authorList>
            <person name="Marchant D.B."/>
            <person name="Chen G."/>
            <person name="Jenkins J."/>
            <person name="Shu S."/>
            <person name="Leebens-Mack J."/>
            <person name="Grimwood J."/>
            <person name="Schmutz J."/>
            <person name="Soltis P."/>
            <person name="Soltis D."/>
            <person name="Chen Z.-H."/>
        </authorList>
    </citation>
    <scope>NUCLEOTIDE SEQUENCE</scope>
    <source>
        <strain evidence="2">Whitten #5841</strain>
        <tissue evidence="2">Leaf</tissue>
    </source>
</reference>
<keyword evidence="3" id="KW-1185">Reference proteome</keyword>
<name>A0A8T2QZC9_CERRI</name>
<dbReference type="EMBL" id="CM035436">
    <property type="protein sequence ID" value="KAH7289356.1"/>
    <property type="molecule type" value="Genomic_DNA"/>
</dbReference>
<sequence>MPIADLQTIDCLWCTHNNGKFGYSVQRKIMNRVDWDCTTFFKKVGWMKPLESDAFPSVDYSAVMVSFVFASDGGNFYAKRTLHIATKSSFSLSECLGLLREWL</sequence>
<protein>
    <recommendedName>
        <fullName evidence="1">GUN4-like domain-containing protein</fullName>
    </recommendedName>
</protein>
<dbReference type="PANTHER" id="PTHR34800">
    <property type="entry name" value="TETRAPYRROLE-BINDING PROTEIN, CHLOROPLASTIC"/>
    <property type="match status" value="1"/>
</dbReference>
<dbReference type="Gene3D" id="1.10.10.1770">
    <property type="entry name" value="Gun4-like"/>
    <property type="match status" value="1"/>
</dbReference>
<dbReference type="GO" id="GO:0010019">
    <property type="term" value="P:chloroplast-nucleus signaling pathway"/>
    <property type="evidence" value="ECO:0007669"/>
    <property type="project" value="TreeGrafter"/>
</dbReference>
<dbReference type="GO" id="GO:0009507">
    <property type="term" value="C:chloroplast"/>
    <property type="evidence" value="ECO:0007669"/>
    <property type="project" value="TreeGrafter"/>
</dbReference>
<dbReference type="Pfam" id="PF05419">
    <property type="entry name" value="GUN4"/>
    <property type="match status" value="1"/>
</dbReference>
<dbReference type="PANTHER" id="PTHR34800:SF1">
    <property type="entry name" value="TETRAPYRROLE-BINDING PROTEIN, CHLOROPLASTIC"/>
    <property type="match status" value="1"/>
</dbReference>
<proteinExistence type="predicted"/>
<evidence type="ECO:0000259" key="1">
    <source>
        <dbReference type="Pfam" id="PF05419"/>
    </source>
</evidence>
<gene>
    <name evidence="2" type="ORF">KP509_31G071700</name>
</gene>
<dbReference type="OrthoDB" id="4835at2759"/>
<feature type="domain" description="GUN4-like" evidence="1">
    <location>
        <begin position="1"/>
        <end position="61"/>
    </location>
</feature>
<dbReference type="Proteomes" id="UP000825935">
    <property type="component" value="Chromosome 31"/>
</dbReference>
<evidence type="ECO:0000313" key="3">
    <source>
        <dbReference type="Proteomes" id="UP000825935"/>
    </source>
</evidence>
<dbReference type="GO" id="GO:0046906">
    <property type="term" value="F:tetrapyrrole binding"/>
    <property type="evidence" value="ECO:0007669"/>
    <property type="project" value="TreeGrafter"/>
</dbReference>
<dbReference type="SUPFAM" id="SSF140869">
    <property type="entry name" value="GUN4-like"/>
    <property type="match status" value="1"/>
</dbReference>
<organism evidence="2 3">
    <name type="scientific">Ceratopteris richardii</name>
    <name type="common">Triangle waterfern</name>
    <dbReference type="NCBI Taxonomy" id="49495"/>
    <lineage>
        <taxon>Eukaryota</taxon>
        <taxon>Viridiplantae</taxon>
        <taxon>Streptophyta</taxon>
        <taxon>Embryophyta</taxon>
        <taxon>Tracheophyta</taxon>
        <taxon>Polypodiopsida</taxon>
        <taxon>Polypodiidae</taxon>
        <taxon>Polypodiales</taxon>
        <taxon>Pteridineae</taxon>
        <taxon>Pteridaceae</taxon>
        <taxon>Parkerioideae</taxon>
        <taxon>Ceratopteris</taxon>
    </lineage>
</organism>